<proteinExistence type="predicted"/>
<dbReference type="InterPro" id="IPR014710">
    <property type="entry name" value="RmlC-like_jellyroll"/>
</dbReference>
<dbReference type="GO" id="GO:0003700">
    <property type="term" value="F:DNA-binding transcription factor activity"/>
    <property type="evidence" value="ECO:0007669"/>
    <property type="project" value="TreeGrafter"/>
</dbReference>
<dbReference type="EMBL" id="VLKT01000066">
    <property type="protein sequence ID" value="TWI22305.1"/>
    <property type="molecule type" value="Genomic_DNA"/>
</dbReference>
<dbReference type="PANTHER" id="PTHR46797">
    <property type="entry name" value="HTH-TYPE TRANSCRIPTIONAL REGULATOR"/>
    <property type="match status" value="1"/>
</dbReference>
<reference evidence="3 4" key="1">
    <citation type="journal article" date="2015" name="Stand. Genomic Sci.">
        <title>Genomic Encyclopedia of Bacterial and Archaeal Type Strains, Phase III: the genomes of soil and plant-associated and newly described type strains.</title>
        <authorList>
            <person name="Whitman W.B."/>
            <person name="Woyke T."/>
            <person name="Klenk H.P."/>
            <person name="Zhou Y."/>
            <person name="Lilburn T.G."/>
            <person name="Beck B.J."/>
            <person name="De Vos P."/>
            <person name="Vandamme P."/>
            <person name="Eisen J.A."/>
            <person name="Garrity G."/>
            <person name="Hugenholtz P."/>
            <person name="Kyrpides N.C."/>
        </authorList>
    </citation>
    <scope>NUCLEOTIDE SEQUENCE [LARGE SCALE GENOMIC DNA]</scope>
    <source>
        <strain evidence="3 4">CGMCC 1.2546</strain>
    </source>
</reference>
<dbReference type="OrthoDB" id="9814751at2"/>
<evidence type="ECO:0000259" key="2">
    <source>
        <dbReference type="PROSITE" id="PS50943"/>
    </source>
</evidence>
<dbReference type="AlphaFoldDB" id="A0A562MQU3"/>
<evidence type="ECO:0000313" key="4">
    <source>
        <dbReference type="Proteomes" id="UP000317122"/>
    </source>
</evidence>
<feature type="domain" description="HTH cro/C1-type" evidence="2">
    <location>
        <begin position="38"/>
        <end position="92"/>
    </location>
</feature>
<dbReference type="InterPro" id="IPR050807">
    <property type="entry name" value="TransReg_Diox_bact_type"/>
</dbReference>
<dbReference type="RefSeq" id="WP_145722601.1">
    <property type="nucleotide sequence ID" value="NZ_BSPF01000052.1"/>
</dbReference>
<keyword evidence="1" id="KW-0238">DNA-binding</keyword>
<dbReference type="GO" id="GO:0003677">
    <property type="term" value="F:DNA binding"/>
    <property type="evidence" value="ECO:0007669"/>
    <property type="project" value="UniProtKB-KW"/>
</dbReference>
<accession>A0A562MQU3</accession>
<dbReference type="SUPFAM" id="SSF51182">
    <property type="entry name" value="RmlC-like cupins"/>
    <property type="match status" value="1"/>
</dbReference>
<dbReference type="InterPro" id="IPR001387">
    <property type="entry name" value="Cro/C1-type_HTH"/>
</dbReference>
<dbReference type="Pfam" id="PF01381">
    <property type="entry name" value="HTH_3"/>
    <property type="match status" value="1"/>
</dbReference>
<dbReference type="PROSITE" id="PS50943">
    <property type="entry name" value="HTH_CROC1"/>
    <property type="match status" value="1"/>
</dbReference>
<dbReference type="GO" id="GO:0005829">
    <property type="term" value="C:cytosol"/>
    <property type="evidence" value="ECO:0007669"/>
    <property type="project" value="TreeGrafter"/>
</dbReference>
<comment type="caution">
    <text evidence="3">The sequence shown here is derived from an EMBL/GenBank/DDBJ whole genome shotgun (WGS) entry which is preliminary data.</text>
</comment>
<protein>
    <submittedName>
        <fullName evidence="3">XRE family transcriptional regulator</fullName>
    </submittedName>
</protein>
<evidence type="ECO:0000313" key="3">
    <source>
        <dbReference type="EMBL" id="TWI22305.1"/>
    </source>
</evidence>
<dbReference type="Gene3D" id="1.10.260.40">
    <property type="entry name" value="lambda repressor-like DNA-binding domains"/>
    <property type="match status" value="1"/>
</dbReference>
<dbReference type="SMART" id="SM00530">
    <property type="entry name" value="HTH_XRE"/>
    <property type="match status" value="1"/>
</dbReference>
<dbReference type="InterPro" id="IPR010982">
    <property type="entry name" value="Lambda_DNA-bd_dom_sf"/>
</dbReference>
<gene>
    <name evidence="3" type="ORF">IQ26_06673</name>
</gene>
<keyword evidence="4" id="KW-1185">Reference proteome</keyword>
<dbReference type="CDD" id="cd02209">
    <property type="entry name" value="cupin_XRE_C"/>
    <property type="match status" value="1"/>
</dbReference>
<dbReference type="Proteomes" id="UP000317122">
    <property type="component" value="Unassembled WGS sequence"/>
</dbReference>
<sequence>MYLMGLQSFKAGQAVEAKNMAQIDYVKQTNYPPIGVTVQRLRKQLKLTLNDLAQRAGLSISAVSKIENGQVSPTYETILRLAVGLDVDVTELFGSTTDKAGAAGRRVVTRRGEGILQKSPHYEYEMLSADLSTKQFTPLLTRVRARSIMEFSEIQGHMGEEFFYVLSGEVMLHTEHYAPIRLFPGDSSYYDSTMRHALVSVSEEDAQILWIATRVHGVLAQDGAPEQ</sequence>
<name>A0A562MQU3_9HYPH</name>
<dbReference type="InterPro" id="IPR011051">
    <property type="entry name" value="RmlC_Cupin_sf"/>
</dbReference>
<evidence type="ECO:0000256" key="1">
    <source>
        <dbReference type="ARBA" id="ARBA00023125"/>
    </source>
</evidence>
<dbReference type="SUPFAM" id="SSF47413">
    <property type="entry name" value="lambda repressor-like DNA-binding domains"/>
    <property type="match status" value="1"/>
</dbReference>
<dbReference type="CDD" id="cd00093">
    <property type="entry name" value="HTH_XRE"/>
    <property type="match status" value="1"/>
</dbReference>
<dbReference type="Gene3D" id="2.60.120.10">
    <property type="entry name" value="Jelly Rolls"/>
    <property type="match status" value="1"/>
</dbReference>
<organism evidence="3 4">
    <name type="scientific">Mesorhizobium tianshanense</name>
    <dbReference type="NCBI Taxonomy" id="39844"/>
    <lineage>
        <taxon>Bacteria</taxon>
        <taxon>Pseudomonadati</taxon>
        <taxon>Pseudomonadota</taxon>
        <taxon>Alphaproteobacteria</taxon>
        <taxon>Hyphomicrobiales</taxon>
        <taxon>Phyllobacteriaceae</taxon>
        <taxon>Mesorhizobium</taxon>
    </lineage>
</organism>
<dbReference type="PANTHER" id="PTHR46797:SF20">
    <property type="entry name" value="BLR4304 PROTEIN"/>
    <property type="match status" value="1"/>
</dbReference>
<dbReference type="Pfam" id="PF07883">
    <property type="entry name" value="Cupin_2"/>
    <property type="match status" value="1"/>
</dbReference>
<dbReference type="InterPro" id="IPR013096">
    <property type="entry name" value="Cupin_2"/>
</dbReference>